<dbReference type="Pfam" id="PF00026">
    <property type="entry name" value="Asp"/>
    <property type="match status" value="1"/>
</dbReference>
<dbReference type="GO" id="GO:0004190">
    <property type="term" value="F:aspartic-type endopeptidase activity"/>
    <property type="evidence" value="ECO:0007669"/>
    <property type="project" value="InterPro"/>
</dbReference>
<dbReference type="PROSITE" id="PS51767">
    <property type="entry name" value="PEPTIDASE_A1"/>
    <property type="match status" value="1"/>
</dbReference>
<dbReference type="PANTHER" id="PTHR47966">
    <property type="entry name" value="BETA-SITE APP-CLEAVING ENZYME, ISOFORM A-RELATED"/>
    <property type="match status" value="1"/>
</dbReference>
<dbReference type="Gene3D" id="2.40.70.10">
    <property type="entry name" value="Acid Proteases"/>
    <property type="match status" value="1"/>
</dbReference>
<sequence length="133" mass="14176">MLIFTVCSHIYYSNNGSGFGGELLFGGVDETLFVPPISWAPVTQKGSWQIRLDAVKVQGALSFCYRSTKGCQAIVDTGTSLIGGPARDVLLLQQFIGATPTAVGEETLNNKEICFSGFQSIDIPSPAGSVWIV</sequence>
<keyword evidence="2" id="KW-1015">Disulfide bond</keyword>
<dbReference type="InterPro" id="IPR001461">
    <property type="entry name" value="Aspartic_peptidase_A1"/>
</dbReference>
<evidence type="ECO:0000259" key="3">
    <source>
        <dbReference type="PROSITE" id="PS51767"/>
    </source>
</evidence>
<evidence type="ECO:0000313" key="4">
    <source>
        <dbReference type="EMBL" id="KAK2892367.1"/>
    </source>
</evidence>
<proteinExistence type="inferred from homology"/>
<comment type="caution">
    <text evidence="4">The sequence shown here is derived from an EMBL/GenBank/DDBJ whole genome shotgun (WGS) entry which is preliminary data.</text>
</comment>
<dbReference type="PRINTS" id="PR00792">
    <property type="entry name" value="PEPSIN"/>
</dbReference>
<evidence type="ECO:0000256" key="2">
    <source>
        <dbReference type="PIRSR" id="PIRSR601461-2"/>
    </source>
</evidence>
<name>A0AA88TMB7_9TELE</name>
<keyword evidence="5" id="KW-1185">Reference proteome</keyword>
<protein>
    <recommendedName>
        <fullName evidence="3">Peptidase A1 domain-containing protein</fullName>
    </recommendedName>
</protein>
<dbReference type="GO" id="GO:0006508">
    <property type="term" value="P:proteolysis"/>
    <property type="evidence" value="ECO:0007669"/>
    <property type="project" value="InterPro"/>
</dbReference>
<dbReference type="SUPFAM" id="SSF50630">
    <property type="entry name" value="Acid proteases"/>
    <property type="match status" value="1"/>
</dbReference>
<dbReference type="PANTHER" id="PTHR47966:SF37">
    <property type="entry name" value="CATHEPSIN E-A-LIKE"/>
    <property type="match status" value="1"/>
</dbReference>
<reference evidence="4" key="1">
    <citation type="submission" date="2023-08" db="EMBL/GenBank/DDBJ databases">
        <title>Chromosome-level Genome Assembly of mud carp (Cirrhinus molitorella).</title>
        <authorList>
            <person name="Liu H."/>
        </authorList>
    </citation>
    <scope>NUCLEOTIDE SEQUENCE</scope>
    <source>
        <strain evidence="4">Prfri</strain>
        <tissue evidence="4">Muscle</tissue>
    </source>
</reference>
<dbReference type="AlphaFoldDB" id="A0AA88TMB7"/>
<dbReference type="Gene3D" id="2.60.40.1960">
    <property type="match status" value="1"/>
</dbReference>
<organism evidence="4 5">
    <name type="scientific">Cirrhinus molitorella</name>
    <name type="common">mud carp</name>
    <dbReference type="NCBI Taxonomy" id="172907"/>
    <lineage>
        <taxon>Eukaryota</taxon>
        <taxon>Metazoa</taxon>
        <taxon>Chordata</taxon>
        <taxon>Craniata</taxon>
        <taxon>Vertebrata</taxon>
        <taxon>Euteleostomi</taxon>
        <taxon>Actinopterygii</taxon>
        <taxon>Neopterygii</taxon>
        <taxon>Teleostei</taxon>
        <taxon>Ostariophysi</taxon>
        <taxon>Cypriniformes</taxon>
        <taxon>Cyprinidae</taxon>
        <taxon>Labeoninae</taxon>
        <taxon>Labeonini</taxon>
        <taxon>Cirrhinus</taxon>
    </lineage>
</organism>
<feature type="domain" description="Peptidase A1" evidence="3">
    <location>
        <begin position="1"/>
        <end position="133"/>
    </location>
</feature>
<dbReference type="InterPro" id="IPR033121">
    <property type="entry name" value="PEPTIDASE_A1"/>
</dbReference>
<accession>A0AA88TMB7</accession>
<dbReference type="Proteomes" id="UP001187343">
    <property type="component" value="Unassembled WGS sequence"/>
</dbReference>
<dbReference type="EMBL" id="JAUYZG010000012">
    <property type="protein sequence ID" value="KAK2892367.1"/>
    <property type="molecule type" value="Genomic_DNA"/>
</dbReference>
<evidence type="ECO:0000313" key="5">
    <source>
        <dbReference type="Proteomes" id="UP001187343"/>
    </source>
</evidence>
<dbReference type="InterPro" id="IPR021109">
    <property type="entry name" value="Peptidase_aspartic_dom_sf"/>
</dbReference>
<gene>
    <name evidence="4" type="ORF">Q8A67_012355</name>
</gene>
<feature type="disulfide bond" evidence="2">
    <location>
        <begin position="64"/>
        <end position="71"/>
    </location>
</feature>
<evidence type="ECO:0000256" key="1">
    <source>
        <dbReference type="ARBA" id="ARBA00007447"/>
    </source>
</evidence>
<comment type="similarity">
    <text evidence="1">Belongs to the peptidase A1 family.</text>
</comment>